<protein>
    <recommendedName>
        <fullName evidence="4">Peptidase A2 domain-containing protein</fullName>
    </recommendedName>
</protein>
<evidence type="ECO:0000313" key="2">
    <source>
        <dbReference type="EMBL" id="KAE9008490.1"/>
    </source>
</evidence>
<evidence type="ECO:0000313" key="3">
    <source>
        <dbReference type="Proteomes" id="UP000435112"/>
    </source>
</evidence>
<dbReference type="AlphaFoldDB" id="A0A6A3KML0"/>
<accession>A0A6A3KML0</accession>
<feature type="compositionally biased region" description="Basic and acidic residues" evidence="1">
    <location>
        <begin position="31"/>
        <end position="42"/>
    </location>
</feature>
<feature type="compositionally biased region" description="Basic and acidic residues" evidence="1">
    <location>
        <begin position="362"/>
        <end position="371"/>
    </location>
</feature>
<feature type="compositionally biased region" description="Basic and acidic residues" evidence="1">
    <location>
        <begin position="129"/>
        <end position="148"/>
    </location>
</feature>
<evidence type="ECO:0008006" key="4">
    <source>
        <dbReference type="Google" id="ProtNLM"/>
    </source>
</evidence>
<proteinExistence type="predicted"/>
<feature type="region of interest" description="Disordered" evidence="1">
    <location>
        <begin position="23"/>
        <end position="42"/>
    </location>
</feature>
<dbReference type="OrthoDB" id="10445128at2759"/>
<dbReference type="Proteomes" id="UP000435112">
    <property type="component" value="Unassembled WGS sequence"/>
</dbReference>
<feature type="region of interest" description="Disordered" evidence="1">
    <location>
        <begin position="121"/>
        <end position="210"/>
    </location>
</feature>
<organism evidence="2 3">
    <name type="scientific">Phytophthora rubi</name>
    <dbReference type="NCBI Taxonomy" id="129364"/>
    <lineage>
        <taxon>Eukaryota</taxon>
        <taxon>Sar</taxon>
        <taxon>Stramenopiles</taxon>
        <taxon>Oomycota</taxon>
        <taxon>Peronosporomycetes</taxon>
        <taxon>Peronosporales</taxon>
        <taxon>Peronosporaceae</taxon>
        <taxon>Phytophthora</taxon>
    </lineage>
</organism>
<feature type="region of interest" description="Disordered" evidence="1">
    <location>
        <begin position="84"/>
        <end position="109"/>
    </location>
</feature>
<sequence length="913" mass="94728">MATYDPTELDYWNGNQEAEACVQQAASVTTARDEESAPEHDYDDAKLEVEACVQQATSVTTACDKESAPGYDYKDVEHEVDARAQQATSVTTARDERSAPVPDCDYNDYNYENPEVEACAQQATSTMAARDEESALVPEHDHDEEKQEAGVCSPQAASVIEARDTKSVLKPDEEDETKTETVAGVCTPLGAAVTTNPDENPATRAESDGSVSAVRVLFKRPVCEPDPDRPVVYESFGCNTGWGPARAALAAQERAALAEASDVSLCEVTTSSNSRRTDEPKGETTTVNTAPTTPDPLVSKHPPTESILSKEDGLNPSPLPKHPPTESILSKEDGSNIGPEPERPLTGIILSEEDGGEPGPTPERDKPEENQRSTPIDSVRSLTPAETGRLLPSRWRALVRRAVYQPVKAEDRLGADSCPSCSSPLSPRRNEREELTDDPPKNCDLPVRARSVIKHSVTTQDEELTKKLVKEVVNAYTTNSTLIQSKVVERGSRCPRCRSLSNLPTRSAAAKRVSFDCSSLFSTRSEAFGFNGNRHDREDGVFEHVYVVTETERPGGRRPGLVEVPVLPEPGEVEGNPFPDGKRIIRSVGGVEAVSVGFIDCVPADMLIDTGAVASHPTASLKPSRMRLGSACVLPSGSFSATSGSGSSSASSDGDDRDVGGGCVSCVSEFQRAGTAACYLNASGQLRTAAMGLEFDSDEHGSDQVGEHASLSDWGVDSDGDAIYVKRVQNGSTQRMWMTLAIVLDIILCGIYNIATAFSLAESVPRSTQQLGAFSPPAGIPGGNNALGAGPAGLGAAGANGGGFPAAGGAFGGNPMGGFGAGTPMGGIGGGFGAGNRFGGGMLSGAGAGAGMSGNGVSGFGAQGGNALGGQGAMGNFGPVGASGFTGGQAGAGFGGAAPIGAGNGFGGGFNRL</sequence>
<feature type="compositionally biased region" description="Low complexity" evidence="1">
    <location>
        <begin position="559"/>
        <end position="575"/>
    </location>
</feature>
<feature type="region of interest" description="Disordered" evidence="1">
    <location>
        <begin position="553"/>
        <end position="575"/>
    </location>
</feature>
<feature type="region of interest" description="Disordered" evidence="1">
    <location>
        <begin position="258"/>
        <end position="385"/>
    </location>
</feature>
<feature type="compositionally biased region" description="Basic and acidic residues" evidence="1">
    <location>
        <begin position="428"/>
        <end position="441"/>
    </location>
</feature>
<reference evidence="2 3" key="1">
    <citation type="submission" date="2018-09" db="EMBL/GenBank/DDBJ databases">
        <title>Genomic investigation of the strawberry pathogen Phytophthora fragariae indicates pathogenicity is determined by transcriptional variation in three key races.</title>
        <authorList>
            <person name="Adams T.M."/>
            <person name="Armitage A.D."/>
            <person name="Sobczyk M.K."/>
            <person name="Bates H.J."/>
            <person name="Dunwell J.M."/>
            <person name="Nellist C.F."/>
            <person name="Harrison R.J."/>
        </authorList>
    </citation>
    <scope>NUCLEOTIDE SEQUENCE [LARGE SCALE GENOMIC DNA]</scope>
    <source>
        <strain evidence="2 3">SCRP324</strain>
    </source>
</reference>
<feature type="compositionally biased region" description="Basic and acidic residues" evidence="1">
    <location>
        <begin position="161"/>
        <end position="171"/>
    </location>
</feature>
<comment type="caution">
    <text evidence="2">The sequence shown here is derived from an EMBL/GenBank/DDBJ whole genome shotgun (WGS) entry which is preliminary data.</text>
</comment>
<dbReference type="EMBL" id="QXFU01001181">
    <property type="protein sequence ID" value="KAE9008490.1"/>
    <property type="molecule type" value="Genomic_DNA"/>
</dbReference>
<feature type="compositionally biased region" description="Low complexity" evidence="1">
    <location>
        <begin position="284"/>
        <end position="296"/>
    </location>
</feature>
<feature type="region of interest" description="Disordered" evidence="1">
    <location>
        <begin position="413"/>
        <end position="443"/>
    </location>
</feature>
<name>A0A6A3KML0_9STRA</name>
<feature type="compositionally biased region" description="Low complexity" evidence="1">
    <location>
        <begin position="417"/>
        <end position="427"/>
    </location>
</feature>
<gene>
    <name evidence="2" type="ORF">PR002_g15881</name>
</gene>
<evidence type="ECO:0000256" key="1">
    <source>
        <dbReference type="SAM" id="MobiDB-lite"/>
    </source>
</evidence>